<dbReference type="EMBL" id="AIMC01000018">
    <property type="protein sequence ID" value="EJF76573.1"/>
    <property type="molecule type" value="Genomic_DNA"/>
</dbReference>
<name>J0YPE3_9HYPH</name>
<keyword evidence="2" id="KW-1185">Reference proteome</keyword>
<organism evidence="1 2">
    <name type="scientific">Bartonella birtlesii LL-WM9</name>
    <dbReference type="NCBI Taxonomy" id="1094552"/>
    <lineage>
        <taxon>Bacteria</taxon>
        <taxon>Pseudomonadati</taxon>
        <taxon>Pseudomonadota</taxon>
        <taxon>Alphaproteobacteria</taxon>
        <taxon>Hyphomicrobiales</taxon>
        <taxon>Bartonellaceae</taxon>
        <taxon>Bartonella</taxon>
    </lineage>
</organism>
<gene>
    <name evidence="1" type="ORF">ME7_00830</name>
</gene>
<dbReference type="HOGENOM" id="CLU_1999423_0_0_5"/>
<evidence type="ECO:0000313" key="1">
    <source>
        <dbReference type="EMBL" id="EJF76573.1"/>
    </source>
</evidence>
<evidence type="ECO:0000313" key="2">
    <source>
        <dbReference type="Proteomes" id="UP000008748"/>
    </source>
</evidence>
<proteinExistence type="predicted"/>
<dbReference type="AlphaFoldDB" id="J0YPE3"/>
<sequence>MIEIIALGFQSAYILTDLSFNSDTCSKDCIFFNLRSRILRNTQRIGKGAKRQTQIKTGNRKITCPILSYFPCSTNSFKGFAKAENFEVITIKNICNTVRKFYHSNLSLCHDNIFNFLPYFNFLS</sequence>
<protein>
    <submittedName>
        <fullName evidence="1">Uncharacterized protein</fullName>
    </submittedName>
</protein>
<accession>J0YPE3</accession>
<comment type="caution">
    <text evidence="1">The sequence shown here is derived from an EMBL/GenBank/DDBJ whole genome shotgun (WGS) entry which is preliminary data.</text>
</comment>
<dbReference type="Proteomes" id="UP000008748">
    <property type="component" value="Unassembled WGS sequence"/>
</dbReference>
<reference evidence="1 2" key="1">
    <citation type="submission" date="2012-03" db="EMBL/GenBank/DDBJ databases">
        <title>The Genome Sequence of Bartonella birtlesii LL-WM9.</title>
        <authorList>
            <consortium name="The Broad Institute Genome Sequencing Platform"/>
            <consortium name="The Broad Institute Genome Sequencing Center for Infectious Disease"/>
            <person name="Feldgarden M."/>
            <person name="Kirby J."/>
            <person name="Kosoy M."/>
            <person name="Birtles R."/>
            <person name="Probert W.S."/>
            <person name="Chiaraviglio L."/>
            <person name="Young S.K."/>
            <person name="Zeng Q."/>
            <person name="Gargeya S."/>
            <person name="Fitzgerald M."/>
            <person name="Haas B."/>
            <person name="Abouelleil A."/>
            <person name="Alvarado L."/>
            <person name="Arachchi H.M."/>
            <person name="Berlin A."/>
            <person name="Chapman S.B."/>
            <person name="Gearin G."/>
            <person name="Goldberg J."/>
            <person name="Griggs A."/>
            <person name="Gujja S."/>
            <person name="Hansen M."/>
            <person name="Heiman D."/>
            <person name="Howarth C."/>
            <person name="Larimer J."/>
            <person name="Lui A."/>
            <person name="MacDonald P.J.P."/>
            <person name="McCowen C."/>
            <person name="Montmayeur A."/>
            <person name="Murphy C."/>
            <person name="Neiman D."/>
            <person name="Pearson M."/>
            <person name="Priest M."/>
            <person name="Roberts A."/>
            <person name="Saif S."/>
            <person name="Shea T."/>
            <person name="Sisk P."/>
            <person name="Stolte C."/>
            <person name="Sykes S."/>
            <person name="Wortman J."/>
            <person name="Nusbaum C."/>
            <person name="Birren B."/>
        </authorList>
    </citation>
    <scope>NUCLEOTIDE SEQUENCE [LARGE SCALE GENOMIC DNA]</scope>
    <source>
        <strain evidence="1 2">LL-WM9</strain>
    </source>
</reference>